<name>A0AAW0S6F1_9HYPO</name>
<proteinExistence type="predicted"/>
<comment type="caution">
    <text evidence="1">The sequence shown here is derived from an EMBL/GenBank/DDBJ whole genome shotgun (WGS) entry which is preliminary data.</text>
</comment>
<dbReference type="PANTHER" id="PTHR14097">
    <property type="entry name" value="OXIDOREDUCTASE HTATIP2"/>
    <property type="match status" value="1"/>
</dbReference>
<evidence type="ECO:0000313" key="1">
    <source>
        <dbReference type="EMBL" id="KAK8149835.1"/>
    </source>
</evidence>
<dbReference type="Gene3D" id="3.40.50.720">
    <property type="entry name" value="NAD(P)-binding Rossmann-like Domain"/>
    <property type="match status" value="1"/>
</dbReference>
<reference evidence="1 2" key="1">
    <citation type="submission" date="2020-02" db="EMBL/GenBank/DDBJ databases">
        <title>Comparative genomics of the hypocrealean fungal genus Beauvera.</title>
        <authorList>
            <person name="Showalter D.N."/>
            <person name="Bushley K.E."/>
            <person name="Rehner S.A."/>
        </authorList>
    </citation>
    <scope>NUCLEOTIDE SEQUENCE [LARGE SCALE GENOMIC DNA]</scope>
    <source>
        <strain evidence="1 2">ARSEF4384</strain>
    </source>
</reference>
<sequence length="254" mass="27979">MKAVIFGAIGLVGNEVLNACIATDKIIKVYVVTRRALGDDREKNPKVDVILHSDFAQYPLELLDRLKGIELCLWYASQRRGDHRRVSLHMSTAVLTSDPVSHSRAIGGVLSKFNNDKKLAYAANVAYPCAAASAFVQHLGNDSPSGRIRFVFCSGKFAEPDPAKLLWFLGDSRRWKGETETFLQTLAKQHPGRFEAFSVRPGLVIPNNPPPAIRLATFVSPGITAQQTGTVMVRIGLDGWKQAVLEQDEMLAIH</sequence>
<evidence type="ECO:0000313" key="2">
    <source>
        <dbReference type="Proteomes" id="UP001397290"/>
    </source>
</evidence>
<dbReference type="SUPFAM" id="SSF51735">
    <property type="entry name" value="NAD(P)-binding Rossmann-fold domains"/>
    <property type="match status" value="1"/>
</dbReference>
<protein>
    <recommendedName>
        <fullName evidence="3">Nucleoside-diphosphate-sugar epimerase</fullName>
    </recommendedName>
</protein>
<organism evidence="1 2">
    <name type="scientific">Beauveria asiatica</name>
    <dbReference type="NCBI Taxonomy" id="1069075"/>
    <lineage>
        <taxon>Eukaryota</taxon>
        <taxon>Fungi</taxon>
        <taxon>Dikarya</taxon>
        <taxon>Ascomycota</taxon>
        <taxon>Pezizomycotina</taxon>
        <taxon>Sordariomycetes</taxon>
        <taxon>Hypocreomycetidae</taxon>
        <taxon>Hypocreales</taxon>
        <taxon>Cordycipitaceae</taxon>
        <taxon>Beauveria</taxon>
    </lineage>
</organism>
<gene>
    <name evidence="1" type="ORF">G3M48_005447</name>
</gene>
<dbReference type="PANTHER" id="PTHR14097:SF8">
    <property type="entry name" value="NAD(P)-BINDING DOMAIN-CONTAINING PROTEIN"/>
    <property type="match status" value="1"/>
</dbReference>
<dbReference type="InterPro" id="IPR036291">
    <property type="entry name" value="NAD(P)-bd_dom_sf"/>
</dbReference>
<evidence type="ECO:0008006" key="3">
    <source>
        <dbReference type="Google" id="ProtNLM"/>
    </source>
</evidence>
<dbReference type="Proteomes" id="UP001397290">
    <property type="component" value="Unassembled WGS sequence"/>
</dbReference>
<accession>A0AAW0S6F1</accession>
<dbReference type="EMBL" id="JAAHCF010000036">
    <property type="protein sequence ID" value="KAK8149835.1"/>
    <property type="molecule type" value="Genomic_DNA"/>
</dbReference>
<dbReference type="AlphaFoldDB" id="A0AAW0S6F1"/>
<keyword evidence="2" id="KW-1185">Reference proteome</keyword>